<protein>
    <recommendedName>
        <fullName evidence="5">NADH dehydrogenase [ubiquinone] 1 alpha subcomplex subunit 3</fullName>
    </recommendedName>
    <alternativeName>
        <fullName evidence="15">Complex I-B9</fullName>
    </alternativeName>
    <alternativeName>
        <fullName evidence="16">NADH-ubiquinone oxidoreductase B9 subunit</fullName>
    </alternativeName>
</protein>
<evidence type="ECO:0000256" key="14">
    <source>
        <dbReference type="ARBA" id="ARBA00023136"/>
    </source>
</evidence>
<dbReference type="Ensembl" id="ENSECAT00000143292.1">
    <property type="protein sequence ID" value="ENSECAP00000084224.1"/>
    <property type="gene ID" value="ENSECAG00000043792.2"/>
</dbReference>
<keyword evidence="6" id="KW-0813">Transport</keyword>
<keyword evidence="11 18" id="KW-1133">Transmembrane helix</keyword>
<evidence type="ECO:0000256" key="13">
    <source>
        <dbReference type="ARBA" id="ARBA00023128"/>
    </source>
</evidence>
<dbReference type="GeneTree" id="ENSGT00390000004322"/>
<keyword evidence="10" id="KW-0249">Electron transport</keyword>
<evidence type="ECO:0000256" key="10">
    <source>
        <dbReference type="ARBA" id="ARBA00022982"/>
    </source>
</evidence>
<evidence type="ECO:0000256" key="2">
    <source>
        <dbReference type="ARBA" id="ARBA00004434"/>
    </source>
</evidence>
<name>A0A9L0T7H8_HORSE</name>
<evidence type="ECO:0000256" key="1">
    <source>
        <dbReference type="ARBA" id="ARBA00003195"/>
    </source>
</evidence>
<feature type="region of interest" description="Disordered" evidence="17">
    <location>
        <begin position="27"/>
        <end position="87"/>
    </location>
</feature>
<comment type="similarity">
    <text evidence="3">Belongs to the complex I NDUFA3 subunit family.</text>
</comment>
<gene>
    <name evidence="19" type="primary">NDUFA3</name>
</gene>
<evidence type="ECO:0000256" key="9">
    <source>
        <dbReference type="ARBA" id="ARBA00022792"/>
    </source>
</evidence>
<dbReference type="AlphaFoldDB" id="A0A9L0T7H8"/>
<evidence type="ECO:0000256" key="8">
    <source>
        <dbReference type="ARBA" id="ARBA00022692"/>
    </source>
</evidence>
<evidence type="ECO:0000256" key="3">
    <source>
        <dbReference type="ARBA" id="ARBA00008253"/>
    </source>
</evidence>
<dbReference type="Pfam" id="PF14987">
    <property type="entry name" value="NADHdh_A3"/>
    <property type="match status" value="1"/>
</dbReference>
<feature type="transmembrane region" description="Helical" evidence="18">
    <location>
        <begin position="255"/>
        <end position="275"/>
    </location>
</feature>
<evidence type="ECO:0000256" key="15">
    <source>
        <dbReference type="ARBA" id="ARBA00031425"/>
    </source>
</evidence>
<keyword evidence="8 18" id="KW-0812">Transmembrane</keyword>
<keyword evidence="9" id="KW-0999">Mitochondrion inner membrane</keyword>
<evidence type="ECO:0000313" key="20">
    <source>
        <dbReference type="Proteomes" id="UP000002281"/>
    </source>
</evidence>
<dbReference type="InterPro" id="IPR026626">
    <property type="entry name" value="NDUFA3"/>
</dbReference>
<keyword evidence="7" id="KW-0679">Respiratory chain</keyword>
<keyword evidence="14 18" id="KW-0472">Membrane</keyword>
<keyword evidence="13" id="KW-0496">Mitochondrion</keyword>
<dbReference type="PANTHER" id="PTHR15221:SF0">
    <property type="entry name" value="NADH DEHYDROGENASE [UBIQUINONE] 1 ALPHA SUBCOMPLEX SUBUNIT 3"/>
    <property type="match status" value="1"/>
</dbReference>
<dbReference type="Proteomes" id="UP000002281">
    <property type="component" value="Chromosome 10"/>
</dbReference>
<proteinExistence type="inferred from homology"/>
<accession>A0A9L0T7H8</accession>
<comment type="function">
    <text evidence="1">Accessory subunit of the mitochondrial membrane respiratory chain NADH dehydrogenase (Complex I), that is believed not to be involved in catalysis. Complex I functions in the transfer of electrons from NADH to the respiratory chain. The immediate electron acceptor for the enzyme is believed to be ubiquinone.</text>
</comment>
<organism evidence="19 20">
    <name type="scientific">Equus caballus</name>
    <name type="common">Horse</name>
    <dbReference type="NCBI Taxonomy" id="9796"/>
    <lineage>
        <taxon>Eukaryota</taxon>
        <taxon>Metazoa</taxon>
        <taxon>Chordata</taxon>
        <taxon>Craniata</taxon>
        <taxon>Vertebrata</taxon>
        <taxon>Euteleostomi</taxon>
        <taxon>Mammalia</taxon>
        <taxon>Eutheria</taxon>
        <taxon>Laurasiatheria</taxon>
        <taxon>Perissodactyla</taxon>
        <taxon>Equidae</taxon>
        <taxon>Equus</taxon>
    </lineage>
</organism>
<dbReference type="GO" id="GO:0005743">
    <property type="term" value="C:mitochondrial inner membrane"/>
    <property type="evidence" value="ECO:0007669"/>
    <property type="project" value="UniProtKB-SubCell"/>
</dbReference>
<evidence type="ECO:0000256" key="17">
    <source>
        <dbReference type="SAM" id="MobiDB-lite"/>
    </source>
</evidence>
<evidence type="ECO:0000256" key="11">
    <source>
        <dbReference type="ARBA" id="ARBA00022989"/>
    </source>
</evidence>
<dbReference type="CDD" id="cd22902">
    <property type="entry name" value="NDUFA3"/>
    <property type="match status" value="1"/>
</dbReference>
<feature type="region of interest" description="Disordered" evidence="17">
    <location>
        <begin position="296"/>
        <end position="321"/>
    </location>
</feature>
<evidence type="ECO:0000313" key="19">
    <source>
        <dbReference type="Ensembl" id="ENSECAP00000084224.1"/>
    </source>
</evidence>
<evidence type="ECO:0000256" key="16">
    <source>
        <dbReference type="ARBA" id="ARBA00032035"/>
    </source>
</evidence>
<dbReference type="GO" id="GO:0045271">
    <property type="term" value="C:respiratory chain complex I"/>
    <property type="evidence" value="ECO:0000318"/>
    <property type="project" value="GO_Central"/>
</dbReference>
<evidence type="ECO:0000256" key="12">
    <source>
        <dbReference type="ARBA" id="ARBA00022990"/>
    </source>
</evidence>
<dbReference type="PANTHER" id="PTHR15221">
    <property type="entry name" value="NADH DEHYDROGENASE [UBIQUINONE] 1 ALPHA SUBCOMPLEX SUBUNIT 3"/>
    <property type="match status" value="1"/>
</dbReference>
<reference evidence="19" key="2">
    <citation type="submission" date="2025-08" db="UniProtKB">
        <authorList>
            <consortium name="Ensembl"/>
        </authorList>
    </citation>
    <scope>IDENTIFICATION</scope>
    <source>
        <strain evidence="19">Thoroughbred</strain>
    </source>
</reference>
<comment type="subcellular location">
    <subcellularLocation>
        <location evidence="2">Mitochondrion inner membrane</location>
        <topology evidence="2">Single-pass membrane protein</topology>
    </subcellularLocation>
</comment>
<feature type="compositionally biased region" description="Low complexity" evidence="17">
    <location>
        <begin position="51"/>
        <end position="68"/>
    </location>
</feature>
<comment type="subunit">
    <text evidence="4">Complex I is composed of 45 different subunits.</text>
</comment>
<keyword evidence="20" id="KW-1185">Reference proteome</keyword>
<reference evidence="19 20" key="1">
    <citation type="journal article" date="2009" name="Science">
        <title>Genome sequence, comparative analysis, and population genetics of the domestic horse.</title>
        <authorList>
            <consortium name="Broad Institute Genome Sequencing Platform"/>
            <consortium name="Broad Institute Whole Genome Assembly Team"/>
            <person name="Wade C.M."/>
            <person name="Giulotto E."/>
            <person name="Sigurdsson S."/>
            <person name="Zoli M."/>
            <person name="Gnerre S."/>
            <person name="Imsland F."/>
            <person name="Lear T.L."/>
            <person name="Adelson D.L."/>
            <person name="Bailey E."/>
            <person name="Bellone R.R."/>
            <person name="Bloecker H."/>
            <person name="Distl O."/>
            <person name="Edgar R.C."/>
            <person name="Garber M."/>
            <person name="Leeb T."/>
            <person name="Mauceli E."/>
            <person name="MacLeod J.N."/>
            <person name="Penedo M.C.T."/>
            <person name="Raison J.M."/>
            <person name="Sharpe T."/>
            <person name="Vogel J."/>
            <person name="Andersson L."/>
            <person name="Antczak D.F."/>
            <person name="Biagi T."/>
            <person name="Binns M.M."/>
            <person name="Chowdhary B.P."/>
            <person name="Coleman S.J."/>
            <person name="Della Valle G."/>
            <person name="Fryc S."/>
            <person name="Guerin G."/>
            <person name="Hasegawa T."/>
            <person name="Hill E.W."/>
            <person name="Jurka J."/>
            <person name="Kiialainen A."/>
            <person name="Lindgren G."/>
            <person name="Liu J."/>
            <person name="Magnani E."/>
            <person name="Mickelson J.R."/>
            <person name="Murray J."/>
            <person name="Nergadze S.G."/>
            <person name="Onofrio R."/>
            <person name="Pedroni S."/>
            <person name="Piras M.F."/>
            <person name="Raudsepp T."/>
            <person name="Rocchi M."/>
            <person name="Roeed K.H."/>
            <person name="Ryder O.A."/>
            <person name="Searle S."/>
            <person name="Skow L."/>
            <person name="Swinburne J.E."/>
            <person name="Syvaenen A.C."/>
            <person name="Tozaki T."/>
            <person name="Valberg S.J."/>
            <person name="Vaudin M."/>
            <person name="White J.R."/>
            <person name="Zody M.C."/>
            <person name="Lander E.S."/>
            <person name="Lindblad-Toh K."/>
        </authorList>
    </citation>
    <scope>NUCLEOTIDE SEQUENCE [LARGE SCALE GENOMIC DNA]</scope>
    <source>
        <strain evidence="19 20">Thoroughbred</strain>
    </source>
</reference>
<sequence length="321" mass="34224">PAARCAATARRGRRACGSSSCRCRRRWRRAAGSRPRAAASRGTAPAPPRPRGTARSSFPASGRRSAGSRWRRAPPPAPAAPPASGLDLTCHQQFQGITELGTDTRPPASLLVAAAVTASLFRGHLLQEELRQLQEHIPLQDGLNLSRFEEFKPPGSWGAASVPAAAPDFCSATGTRVAHSAKPRAQGPQLPECSTLSPPPWTGVLRQCARADSVSGASRARTTIPRGLCDLAASETKMAARLAAFLKNAWAKEPVLVASFTIAGLAIILPILSPYTKYSIMINKATPYTYPVPLRDDGNMPDVPSHPQDPQGPSLEWLKKL</sequence>
<keyword evidence="12" id="KW-0007">Acetylation</keyword>
<evidence type="ECO:0000256" key="18">
    <source>
        <dbReference type="SAM" id="Phobius"/>
    </source>
</evidence>
<reference evidence="19" key="3">
    <citation type="submission" date="2025-09" db="UniProtKB">
        <authorList>
            <consortium name="Ensembl"/>
        </authorList>
    </citation>
    <scope>IDENTIFICATION</scope>
    <source>
        <strain evidence="19">Thoroughbred</strain>
    </source>
</reference>
<evidence type="ECO:0000256" key="7">
    <source>
        <dbReference type="ARBA" id="ARBA00022660"/>
    </source>
</evidence>
<feature type="compositionally biased region" description="Low complexity" evidence="17">
    <location>
        <begin position="32"/>
        <end position="44"/>
    </location>
</feature>
<evidence type="ECO:0000256" key="6">
    <source>
        <dbReference type="ARBA" id="ARBA00022448"/>
    </source>
</evidence>
<evidence type="ECO:0000256" key="5">
    <source>
        <dbReference type="ARBA" id="ARBA00016391"/>
    </source>
</evidence>
<evidence type="ECO:0000256" key="4">
    <source>
        <dbReference type="ARBA" id="ARBA00011533"/>
    </source>
</evidence>